<feature type="region of interest" description="Disordered" evidence="1">
    <location>
        <begin position="151"/>
        <end position="182"/>
    </location>
</feature>
<dbReference type="InterPro" id="IPR045851">
    <property type="entry name" value="AMP-bd_C_sf"/>
</dbReference>
<dbReference type="InterPro" id="IPR042099">
    <property type="entry name" value="ANL_N_sf"/>
</dbReference>
<dbReference type="GO" id="GO:0016878">
    <property type="term" value="F:acid-thiol ligase activity"/>
    <property type="evidence" value="ECO:0007669"/>
    <property type="project" value="UniProtKB-ARBA"/>
</dbReference>
<dbReference type="EMBL" id="BJMN01000058">
    <property type="protein sequence ID" value="GEB61479.1"/>
    <property type="molecule type" value="Genomic_DNA"/>
</dbReference>
<dbReference type="InterPro" id="IPR000873">
    <property type="entry name" value="AMP-dep_synth/lig_dom"/>
</dbReference>
<sequence>MGTIVVAQRLELSEEAPVLLGALPREAARRSGRHLAVEAAGTSLTYAELDARVDAIAARLAGLLDTGRREVVAVSSVLGADFPAVYYAVARAGHIVAPVNPFLPPPVWQGLLRSVGAAAVVLAADVRAAVGPALAAVPSLRAVVSFDELPGVPETGRSERSETGSSEEAGLPEAYEPPEYESVPAGPDDIAAIMFTSGSTGRPKGVALTHRNLLTGARQIGAAHGVGADAVVLNALPLYHPMHLNAAVTAGATQLLAAGRDPVGAVRLARERRATHFYALPFQLAGLAEHPDPRALDLPDVRLVGTGGLPLPPATAHRLSTSFGAPLVQGYGLTETAGLAHSAGADGAPEGSVGPALPEATTRIVDLTTREPVTDGGLGEIEIAGPHVALGYVSLDALGRLAVAPAAGSDGWFATGDAGRLSPDGELYVLDRVVDLYHHEGGLVSPGRVERRLAAHPAVRECAVLGLPGPGTDGPLLTTAFVAARDGAEGGWEERLAAAAGPEAERVHRVVRVGALPRLPNGKIDKAALRELGAFPVEAAVSG</sequence>
<dbReference type="InterPro" id="IPR050237">
    <property type="entry name" value="ATP-dep_AMP-bd_enzyme"/>
</dbReference>
<dbReference type="PANTHER" id="PTHR43767:SF1">
    <property type="entry name" value="NONRIBOSOMAL PEPTIDE SYNTHASE PES1 (EUROFUNG)-RELATED"/>
    <property type="match status" value="1"/>
</dbReference>
<organism evidence="4 5">
    <name type="scientific">Streptomyces gardneri</name>
    <dbReference type="NCBI Taxonomy" id="66892"/>
    <lineage>
        <taxon>Bacteria</taxon>
        <taxon>Bacillati</taxon>
        <taxon>Actinomycetota</taxon>
        <taxon>Actinomycetes</taxon>
        <taxon>Kitasatosporales</taxon>
        <taxon>Streptomycetaceae</taxon>
        <taxon>Streptomyces</taxon>
    </lineage>
</organism>
<dbReference type="InterPro" id="IPR020845">
    <property type="entry name" value="AMP-binding_CS"/>
</dbReference>
<dbReference type="Proteomes" id="UP000315226">
    <property type="component" value="Unassembled WGS sequence"/>
</dbReference>
<feature type="domain" description="AMP-dependent synthetase/ligase" evidence="2">
    <location>
        <begin position="26"/>
        <end position="392"/>
    </location>
</feature>
<dbReference type="PROSITE" id="PS00455">
    <property type="entry name" value="AMP_BINDING"/>
    <property type="match status" value="1"/>
</dbReference>
<protein>
    <submittedName>
        <fullName evidence="4">Long-chain-fatty-acid--CoA ligase</fullName>
    </submittedName>
</protein>
<proteinExistence type="predicted"/>
<evidence type="ECO:0000259" key="3">
    <source>
        <dbReference type="Pfam" id="PF13193"/>
    </source>
</evidence>
<keyword evidence="4" id="KW-0436">Ligase</keyword>
<dbReference type="Gene3D" id="3.30.300.30">
    <property type="match status" value="1"/>
</dbReference>
<name>A0A4Y3RVZ2_9ACTN</name>
<evidence type="ECO:0000256" key="1">
    <source>
        <dbReference type="SAM" id="MobiDB-lite"/>
    </source>
</evidence>
<comment type="caution">
    <text evidence="4">The sequence shown here is derived from an EMBL/GenBank/DDBJ whole genome shotgun (WGS) entry which is preliminary data.</text>
</comment>
<accession>A0A4Y3RVZ2</accession>
<evidence type="ECO:0000313" key="5">
    <source>
        <dbReference type="Proteomes" id="UP000315226"/>
    </source>
</evidence>
<evidence type="ECO:0000313" key="4">
    <source>
        <dbReference type="EMBL" id="GEB61479.1"/>
    </source>
</evidence>
<dbReference type="SUPFAM" id="SSF56801">
    <property type="entry name" value="Acetyl-CoA synthetase-like"/>
    <property type="match status" value="1"/>
</dbReference>
<gene>
    <name evidence="4" type="primary">fadD_2</name>
    <name evidence="4" type="ORF">SGA01_70840</name>
</gene>
<reference evidence="4 5" key="1">
    <citation type="submission" date="2019-06" db="EMBL/GenBank/DDBJ databases">
        <title>Whole genome shotgun sequence of Streptomyces gardneri NBRC 12865.</title>
        <authorList>
            <person name="Hosoyama A."/>
            <person name="Uohara A."/>
            <person name="Ohji S."/>
            <person name="Ichikawa N."/>
        </authorList>
    </citation>
    <scope>NUCLEOTIDE SEQUENCE [LARGE SCALE GENOMIC DNA]</scope>
    <source>
        <strain evidence="4 5">NBRC 12865</strain>
    </source>
</reference>
<dbReference type="PANTHER" id="PTHR43767">
    <property type="entry name" value="LONG-CHAIN-FATTY-ACID--COA LIGASE"/>
    <property type="match status" value="1"/>
</dbReference>
<dbReference type="InterPro" id="IPR025110">
    <property type="entry name" value="AMP-bd_C"/>
</dbReference>
<dbReference type="Pfam" id="PF13193">
    <property type="entry name" value="AMP-binding_C"/>
    <property type="match status" value="1"/>
</dbReference>
<dbReference type="AlphaFoldDB" id="A0A4Y3RVZ2"/>
<feature type="domain" description="AMP-binding enzyme C-terminal" evidence="3">
    <location>
        <begin position="449"/>
        <end position="523"/>
    </location>
</feature>
<evidence type="ECO:0000259" key="2">
    <source>
        <dbReference type="Pfam" id="PF00501"/>
    </source>
</evidence>
<keyword evidence="5" id="KW-1185">Reference proteome</keyword>
<dbReference type="RefSeq" id="WP_167534243.1">
    <property type="nucleotide sequence ID" value="NZ_BJMN01000058.1"/>
</dbReference>
<dbReference type="Gene3D" id="3.40.50.12780">
    <property type="entry name" value="N-terminal domain of ligase-like"/>
    <property type="match status" value="1"/>
</dbReference>
<dbReference type="Pfam" id="PF00501">
    <property type="entry name" value="AMP-binding"/>
    <property type="match status" value="1"/>
</dbReference>